<feature type="signal peptide" evidence="1">
    <location>
        <begin position="1"/>
        <end position="24"/>
    </location>
</feature>
<dbReference type="OrthoDB" id="7354754at2"/>
<gene>
    <name evidence="2" type="ORF">GL286_20685</name>
</gene>
<dbReference type="AlphaFoldDB" id="A0A6L6JD62"/>
<dbReference type="Proteomes" id="UP000478183">
    <property type="component" value="Unassembled WGS sequence"/>
</dbReference>
<dbReference type="RefSeq" id="WP_155097473.1">
    <property type="nucleotide sequence ID" value="NZ_WMIE01000028.1"/>
</dbReference>
<proteinExistence type="predicted"/>
<keyword evidence="1" id="KW-0732">Signal</keyword>
<name>A0A6L6JD62_9RHOB</name>
<organism evidence="2 3">
    <name type="scientific">Paracoccus aestuariivivens</name>
    <dbReference type="NCBI Taxonomy" id="1820333"/>
    <lineage>
        <taxon>Bacteria</taxon>
        <taxon>Pseudomonadati</taxon>
        <taxon>Pseudomonadota</taxon>
        <taxon>Alphaproteobacteria</taxon>
        <taxon>Rhodobacterales</taxon>
        <taxon>Paracoccaceae</taxon>
        <taxon>Paracoccus</taxon>
    </lineage>
</organism>
<dbReference type="EMBL" id="WMIE01000028">
    <property type="protein sequence ID" value="MTH80123.1"/>
    <property type="molecule type" value="Genomic_DNA"/>
</dbReference>
<evidence type="ECO:0000313" key="2">
    <source>
        <dbReference type="EMBL" id="MTH80123.1"/>
    </source>
</evidence>
<evidence type="ECO:0008006" key="4">
    <source>
        <dbReference type="Google" id="ProtNLM"/>
    </source>
</evidence>
<feature type="chain" id="PRO_5026925880" description="Gluconate 2-dehydrogenase subunit 3 family protein" evidence="1">
    <location>
        <begin position="25"/>
        <end position="204"/>
    </location>
</feature>
<evidence type="ECO:0000313" key="3">
    <source>
        <dbReference type="Proteomes" id="UP000478183"/>
    </source>
</evidence>
<reference evidence="2 3" key="1">
    <citation type="submission" date="2019-11" db="EMBL/GenBank/DDBJ databases">
        <authorList>
            <person name="Dong K."/>
        </authorList>
    </citation>
    <scope>NUCLEOTIDE SEQUENCE [LARGE SCALE GENOMIC DNA]</scope>
    <source>
        <strain evidence="2 3">NBRC 111993</strain>
    </source>
</reference>
<protein>
    <recommendedName>
        <fullName evidence="4">Gluconate 2-dehydrogenase subunit 3 family protein</fullName>
    </recommendedName>
</protein>
<sequence length="204" mass="22599">MPQKPTSHLLVAALLAVTAAPVFAQQSVPPRLDISAQFENPPSGSEHVPWQMPRDAMPEMRLAERLAAAEIYLGITTEQEPAWRDYCQALLKFAPVPFVADDKAPSADPNGQMPKRLMSEVLAQNALNQSEKARTLLNAVSALRSSLDPDQIERLAWIEPSFHQKPHGPFPHGGPDWPQVEHWSGPIRQIPHHVGPEMPAPDMR</sequence>
<comment type="caution">
    <text evidence="2">The sequence shown here is derived from an EMBL/GenBank/DDBJ whole genome shotgun (WGS) entry which is preliminary data.</text>
</comment>
<evidence type="ECO:0000256" key="1">
    <source>
        <dbReference type="SAM" id="SignalP"/>
    </source>
</evidence>
<keyword evidence="3" id="KW-1185">Reference proteome</keyword>
<accession>A0A6L6JD62</accession>